<name>A0ABT1B284_9FLAO</name>
<dbReference type="RefSeq" id="WP_252742408.1">
    <property type="nucleotide sequence ID" value="NZ_JAMXIB010000018.1"/>
</dbReference>
<dbReference type="Pfam" id="PF19578">
    <property type="entry name" value="DUF6090"/>
    <property type="match status" value="1"/>
</dbReference>
<evidence type="ECO:0000313" key="3">
    <source>
        <dbReference type="Proteomes" id="UP001206312"/>
    </source>
</evidence>
<keyword evidence="1" id="KW-0812">Transmembrane</keyword>
<keyword evidence="3" id="KW-1185">Reference proteome</keyword>
<evidence type="ECO:0000256" key="1">
    <source>
        <dbReference type="SAM" id="Phobius"/>
    </source>
</evidence>
<reference evidence="2 3" key="1">
    <citation type="submission" date="2022-06" db="EMBL/GenBank/DDBJ databases">
        <authorList>
            <person name="Xuan X."/>
        </authorList>
    </citation>
    <scope>NUCLEOTIDE SEQUENCE [LARGE SCALE GENOMIC DNA]</scope>
    <source>
        <strain evidence="2 3">2V75</strain>
    </source>
</reference>
<dbReference type="InterPro" id="IPR045749">
    <property type="entry name" value="DUF6090"/>
</dbReference>
<dbReference type="EMBL" id="JAMXIB010000018">
    <property type="protein sequence ID" value="MCO5726037.1"/>
    <property type="molecule type" value="Genomic_DNA"/>
</dbReference>
<organism evidence="2 3">
    <name type="scientific">Robiginitalea marina</name>
    <dbReference type="NCBI Taxonomy" id="2954105"/>
    <lineage>
        <taxon>Bacteria</taxon>
        <taxon>Pseudomonadati</taxon>
        <taxon>Bacteroidota</taxon>
        <taxon>Flavobacteriia</taxon>
        <taxon>Flavobacteriales</taxon>
        <taxon>Flavobacteriaceae</taxon>
        <taxon>Robiginitalea</taxon>
    </lineage>
</organism>
<evidence type="ECO:0000313" key="2">
    <source>
        <dbReference type="EMBL" id="MCO5726037.1"/>
    </source>
</evidence>
<feature type="transmembrane region" description="Helical" evidence="1">
    <location>
        <begin position="21"/>
        <end position="42"/>
    </location>
</feature>
<proteinExistence type="predicted"/>
<keyword evidence="1" id="KW-1133">Transmembrane helix</keyword>
<gene>
    <name evidence="2" type="ORF">NG653_14325</name>
</gene>
<accession>A0ABT1B284</accession>
<sequence>MLRFFRTLRQRLLAENKVSRYLLYAVGEIVLVVIGILIALQINTWNEARENSRAEHTFYRALLVDLESDQARIDVLSAFYLNRIENLTWLLTRVRNPDLPAGPLDFGKHVEPLYYTEAAISYDATYEASKSSGAFDHFADKALLKQAIEYYSGYTDLENVHTSTLRYVETAFEPLMAPVTNNFMGNEAGEGVLIAGGNTGFYTLLGSIKDQRAADTQKEIREVLQKTQFESFLIGDLGRSFNMIRRIETRTLQLNALKVGIGQFLDD</sequence>
<protein>
    <submittedName>
        <fullName evidence="2">DUF6090 family protein</fullName>
    </submittedName>
</protein>
<comment type="caution">
    <text evidence="2">The sequence shown here is derived from an EMBL/GenBank/DDBJ whole genome shotgun (WGS) entry which is preliminary data.</text>
</comment>
<keyword evidence="1" id="KW-0472">Membrane</keyword>
<dbReference type="Proteomes" id="UP001206312">
    <property type="component" value="Unassembled WGS sequence"/>
</dbReference>